<evidence type="ECO:0000313" key="1">
    <source>
        <dbReference type="EMBL" id="KAJ6981263.1"/>
    </source>
</evidence>
<sequence length="24" mass="2721">MMAELGIVPWNVVCAFAGLKMKRR</sequence>
<accession>A0AAD6Q8W2</accession>
<protein>
    <submittedName>
        <fullName evidence="1">Uncharacterized protein</fullName>
    </submittedName>
</protein>
<comment type="caution">
    <text evidence="1">The sequence shown here is derived from an EMBL/GenBank/DDBJ whole genome shotgun (WGS) entry which is preliminary data.</text>
</comment>
<gene>
    <name evidence="1" type="ORF">NC653_024613</name>
</gene>
<dbReference type="EMBL" id="JAQIZT010000010">
    <property type="protein sequence ID" value="KAJ6981263.1"/>
    <property type="molecule type" value="Genomic_DNA"/>
</dbReference>
<keyword evidence="2" id="KW-1185">Reference proteome</keyword>
<organism evidence="1 2">
    <name type="scientific">Populus alba x Populus x berolinensis</name>
    <dbReference type="NCBI Taxonomy" id="444605"/>
    <lineage>
        <taxon>Eukaryota</taxon>
        <taxon>Viridiplantae</taxon>
        <taxon>Streptophyta</taxon>
        <taxon>Embryophyta</taxon>
        <taxon>Tracheophyta</taxon>
        <taxon>Spermatophyta</taxon>
        <taxon>Magnoliopsida</taxon>
        <taxon>eudicotyledons</taxon>
        <taxon>Gunneridae</taxon>
        <taxon>Pentapetalae</taxon>
        <taxon>rosids</taxon>
        <taxon>fabids</taxon>
        <taxon>Malpighiales</taxon>
        <taxon>Salicaceae</taxon>
        <taxon>Saliceae</taxon>
        <taxon>Populus</taxon>
    </lineage>
</organism>
<dbReference type="AlphaFoldDB" id="A0AAD6Q8W2"/>
<evidence type="ECO:0000313" key="2">
    <source>
        <dbReference type="Proteomes" id="UP001164929"/>
    </source>
</evidence>
<proteinExistence type="predicted"/>
<reference evidence="1" key="1">
    <citation type="journal article" date="2023" name="Mol. Ecol. Resour.">
        <title>Chromosome-level genome assembly of a triploid poplar Populus alba 'Berolinensis'.</title>
        <authorList>
            <person name="Chen S."/>
            <person name="Yu Y."/>
            <person name="Wang X."/>
            <person name="Wang S."/>
            <person name="Zhang T."/>
            <person name="Zhou Y."/>
            <person name="He R."/>
            <person name="Meng N."/>
            <person name="Wang Y."/>
            <person name="Liu W."/>
            <person name="Liu Z."/>
            <person name="Liu J."/>
            <person name="Guo Q."/>
            <person name="Huang H."/>
            <person name="Sederoff R.R."/>
            <person name="Wang G."/>
            <person name="Qu G."/>
            <person name="Chen S."/>
        </authorList>
    </citation>
    <scope>NUCLEOTIDE SEQUENCE</scope>
    <source>
        <strain evidence="1">SC-2020</strain>
    </source>
</reference>
<dbReference type="Proteomes" id="UP001164929">
    <property type="component" value="Chromosome 10"/>
</dbReference>
<name>A0AAD6Q8W2_9ROSI</name>